<evidence type="ECO:0000259" key="2">
    <source>
        <dbReference type="Pfam" id="PF20318"/>
    </source>
</evidence>
<feature type="transmembrane region" description="Helical" evidence="1">
    <location>
        <begin position="6"/>
        <end position="30"/>
    </location>
</feature>
<keyword evidence="1" id="KW-0812">Transmembrane</keyword>
<dbReference type="EMBL" id="DVIU01000159">
    <property type="protein sequence ID" value="HIS36571.1"/>
    <property type="molecule type" value="Genomic_DNA"/>
</dbReference>
<reference evidence="3" key="1">
    <citation type="submission" date="2020-10" db="EMBL/GenBank/DDBJ databases">
        <authorList>
            <person name="Gilroy R."/>
        </authorList>
    </citation>
    <scope>NUCLEOTIDE SEQUENCE</scope>
    <source>
        <strain evidence="3">6276</strain>
    </source>
</reference>
<dbReference type="Gene3D" id="3.30.700.10">
    <property type="entry name" value="Glycoprotein, Type 4 Pilin"/>
    <property type="match status" value="1"/>
</dbReference>
<dbReference type="AlphaFoldDB" id="A0A9D1EZH6"/>
<dbReference type="InterPro" id="IPR045584">
    <property type="entry name" value="Pilin-like"/>
</dbReference>
<evidence type="ECO:0000313" key="4">
    <source>
        <dbReference type="Proteomes" id="UP000823928"/>
    </source>
</evidence>
<organism evidence="3 4">
    <name type="scientific">Candidatus Scatousia excrementigallinarum</name>
    <dbReference type="NCBI Taxonomy" id="2840935"/>
    <lineage>
        <taxon>Bacteria</taxon>
        <taxon>Candidatus Scatousia</taxon>
    </lineage>
</organism>
<feature type="domain" description="DUF6613" evidence="2">
    <location>
        <begin position="29"/>
        <end position="181"/>
    </location>
</feature>
<sequence length="238" mass="26329">MTKYAFTLAEVLITLGIIGIVASMTLPAIVQKNNEKATVSKLKKVYSVLQQAQLNIINEYGTFENFITSNTNTGQVENGENILDYTNTELLRSLFAKQLKVIQSCDAGQNCLGKTVYYLSGNVHGVYKDPTLILADGTKLFFGWTYACSQTSICAEVGVALPGANKNRYTLGKDIFYFHIYSKKIIPAGKTSGKLADDSCSIKADGHNCAAWVLFNENMDYTHCDDLEWGRKTKCNQK</sequence>
<keyword evidence="1" id="KW-0472">Membrane</keyword>
<keyword evidence="1" id="KW-1133">Transmembrane helix</keyword>
<evidence type="ECO:0000313" key="3">
    <source>
        <dbReference type="EMBL" id="HIS36571.1"/>
    </source>
</evidence>
<evidence type="ECO:0000256" key="1">
    <source>
        <dbReference type="SAM" id="Phobius"/>
    </source>
</evidence>
<dbReference type="NCBIfam" id="TIGR02532">
    <property type="entry name" value="IV_pilin_GFxxxE"/>
    <property type="match status" value="1"/>
</dbReference>
<dbReference type="Proteomes" id="UP000823928">
    <property type="component" value="Unassembled WGS sequence"/>
</dbReference>
<reference evidence="3" key="2">
    <citation type="journal article" date="2021" name="PeerJ">
        <title>Extensive microbial diversity within the chicken gut microbiome revealed by metagenomics and culture.</title>
        <authorList>
            <person name="Gilroy R."/>
            <person name="Ravi A."/>
            <person name="Getino M."/>
            <person name="Pursley I."/>
            <person name="Horton D.L."/>
            <person name="Alikhan N.F."/>
            <person name="Baker D."/>
            <person name="Gharbi K."/>
            <person name="Hall N."/>
            <person name="Watson M."/>
            <person name="Adriaenssens E.M."/>
            <person name="Foster-Nyarko E."/>
            <person name="Jarju S."/>
            <person name="Secka A."/>
            <person name="Antonio M."/>
            <person name="Oren A."/>
            <person name="Chaudhuri R.R."/>
            <person name="La Ragione R."/>
            <person name="Hildebrand F."/>
            <person name="Pallen M.J."/>
        </authorList>
    </citation>
    <scope>NUCLEOTIDE SEQUENCE</scope>
    <source>
        <strain evidence="3">6276</strain>
    </source>
</reference>
<comment type="caution">
    <text evidence="3">The sequence shown here is derived from an EMBL/GenBank/DDBJ whole genome shotgun (WGS) entry which is preliminary data.</text>
</comment>
<gene>
    <name evidence="3" type="ORF">IAC10_08080</name>
</gene>
<proteinExistence type="predicted"/>
<name>A0A9D1EZH6_9BACT</name>
<dbReference type="Pfam" id="PF20318">
    <property type="entry name" value="DUF6613"/>
    <property type="match status" value="1"/>
</dbReference>
<protein>
    <submittedName>
        <fullName evidence="3">Type II secretion system protein</fullName>
    </submittedName>
</protein>
<dbReference type="InterPro" id="IPR046721">
    <property type="entry name" value="DUF6613"/>
</dbReference>
<accession>A0A9D1EZH6</accession>
<dbReference type="InterPro" id="IPR012902">
    <property type="entry name" value="N_methyl_site"/>
</dbReference>
<dbReference type="SUPFAM" id="SSF54523">
    <property type="entry name" value="Pili subunits"/>
    <property type="match status" value="1"/>
</dbReference>